<proteinExistence type="predicted"/>
<name>A0ABV5GJD3_9FLAO</name>
<sequence>MRYLKSLTIFCLLTISLFTLSCKKKSKQNIEEKKEILVNRIMFDFPEEIKTEVLKSISELKKNDVNDKNEYGLNFMNNDVESEKDFEICVWVLNSKENKGFTYIFKNTNRFAKISDKITLPVIFGSEYYFGENIPHNYSRHSLERCLKCIYFTDSKIGIGNYKITKVEVCGDGI</sequence>
<dbReference type="EMBL" id="JBHMEY010000006">
    <property type="protein sequence ID" value="MFB9095433.1"/>
    <property type="molecule type" value="Genomic_DNA"/>
</dbReference>
<reference evidence="1 2" key="1">
    <citation type="submission" date="2024-09" db="EMBL/GenBank/DDBJ databases">
        <authorList>
            <person name="Sun Q."/>
            <person name="Mori K."/>
        </authorList>
    </citation>
    <scope>NUCLEOTIDE SEQUENCE [LARGE SCALE GENOMIC DNA]</scope>
    <source>
        <strain evidence="1 2">CECT 7955</strain>
    </source>
</reference>
<evidence type="ECO:0008006" key="3">
    <source>
        <dbReference type="Google" id="ProtNLM"/>
    </source>
</evidence>
<dbReference type="RefSeq" id="WP_236456997.1">
    <property type="nucleotide sequence ID" value="NZ_CBCSGE010000010.1"/>
</dbReference>
<evidence type="ECO:0000313" key="2">
    <source>
        <dbReference type="Proteomes" id="UP001589607"/>
    </source>
</evidence>
<dbReference type="PROSITE" id="PS51257">
    <property type="entry name" value="PROKAR_LIPOPROTEIN"/>
    <property type="match status" value="1"/>
</dbReference>
<gene>
    <name evidence="1" type="ORF">ACFFVF_02805</name>
</gene>
<evidence type="ECO:0000313" key="1">
    <source>
        <dbReference type="EMBL" id="MFB9095433.1"/>
    </source>
</evidence>
<dbReference type="Proteomes" id="UP001589607">
    <property type="component" value="Unassembled WGS sequence"/>
</dbReference>
<comment type="caution">
    <text evidence="1">The sequence shown here is derived from an EMBL/GenBank/DDBJ whole genome shotgun (WGS) entry which is preliminary data.</text>
</comment>
<accession>A0ABV5GJD3</accession>
<keyword evidence="2" id="KW-1185">Reference proteome</keyword>
<protein>
    <recommendedName>
        <fullName evidence="3">Lipoprotein</fullName>
    </recommendedName>
</protein>
<organism evidence="1 2">
    <name type="scientific">Flavobacterium jumunjinense</name>
    <dbReference type="NCBI Taxonomy" id="998845"/>
    <lineage>
        <taxon>Bacteria</taxon>
        <taxon>Pseudomonadati</taxon>
        <taxon>Bacteroidota</taxon>
        <taxon>Flavobacteriia</taxon>
        <taxon>Flavobacteriales</taxon>
        <taxon>Flavobacteriaceae</taxon>
        <taxon>Flavobacterium</taxon>
    </lineage>
</organism>